<evidence type="ECO:0000259" key="3">
    <source>
        <dbReference type="Pfam" id="PF05170"/>
    </source>
</evidence>
<sequence length="1200" mass="127088">MLNRIYIIVGLLAIFVLAAAFIVPRFIQWSDYRERMEIIASDVVGAEVSILGDIDFRLLPQPRLLFSDVVVGELEEPSVTVESVDAEFSLIEFLRDQYNLTRFDLNAPVIDLTIDKNGLLVSDFAFAGEAGATNVVLESAHIVNGSVRLMDRRASENVVLSGVEGNLRLSGFSGPFQFQGRGEFRDAPYRLRLNTSAVDEAGESRLSARVESIGGPHTFQFDGDLMPGSAPRFEGGMTYRHTPEAAEAAEDIRGDLILESNIEASTDRVVLTGYSLMPDENRPGTRLTGQASIQLGARRDFDAVVNGGVFSLPPRDASEDQAQQPYEFVRLLRELPALPVPPIPGTVAVELTEMGLRDFSLRDVQVEASTDASEWSIESLAARLPGATDLTASGVLSSTGERPEFRGEVSINSQRLDALSQIWRAPGDENALFNTPGSYAANVVLGADALALSSGRFVLDGVSNVLNLRVGFGEEPRLDVTGRFGALSERESAGLLQLLPPPGNSNTFSVSFPAGSFSLRADAANVLDMHGEDLIAEGSWGDSSVLLERVAAAPLGDVAFDAALNLQGGFSDPVVSGTGTVNVLSEEAEGLSRAYELLNMPQKWREAFNAFLPAELSFDLGGADAGQPTLTIDGDLDGTDFMLTASYAGGIFTALGGEVSARGYLEADESRTLMSQLRLGALNPFDPFGEMLIHFNLDGQAPANLTARVTASASEQSVSYSGELSIADAISGEGTIEARLDQTGAWLELLGLRGADLPGLIGTAQLAFEDGDALRLSDIQGTSAGTGFSGELSLEQTPSGRQVDGAMSINSASVSGVASLLGGASGVATLEEGVWPDSPLQMPEAPAPSRGTVNVSIPELIGSGNAAIQDVSFDLNWDAERVRLADLRAEIGDGSIEGSVGLCCDNALTERTLSGRVMLEDVDMTALLPTDITAIAGQVSGGLQFEGTGTDFRSILGRMAGQGNVTVSDLTLSALDPDVYQSVNRLDSVLDMDADALANIIGMGLSRGAFEAETAQGVINIAGGTARLSNLQIDGQDAALSGTLTIGLADLDLGGSFTMVPRAEYDEDAIMSSETGRVGVALSGTLFDPQVDTRLSAMVAALQVRANELEVQRLEQLRLEAEARQREAAEERNRLIEEQLQQMEQQRAEEASEAAEAEEPVEPAPRAPVLDAPQQQPATPPFESGADGPVYNGPPLNLSF</sequence>
<dbReference type="RefSeq" id="WP_189423653.1">
    <property type="nucleotide sequence ID" value="NZ_BMZE01000001.1"/>
</dbReference>
<keyword evidence="5" id="KW-1185">Reference proteome</keyword>
<reference evidence="4" key="1">
    <citation type="journal article" date="2014" name="Int. J. Syst. Evol. Microbiol.">
        <title>Complete genome sequence of Corynebacterium casei LMG S-19264T (=DSM 44701T), isolated from a smear-ripened cheese.</title>
        <authorList>
            <consortium name="US DOE Joint Genome Institute (JGI-PGF)"/>
            <person name="Walter F."/>
            <person name="Albersmeier A."/>
            <person name="Kalinowski J."/>
            <person name="Ruckert C."/>
        </authorList>
    </citation>
    <scope>NUCLEOTIDE SEQUENCE</scope>
    <source>
        <strain evidence="4">KCTC 32437</strain>
    </source>
</reference>
<dbReference type="PANTHER" id="PTHR30441">
    <property type="entry name" value="DUF748 DOMAIN-CONTAINING PROTEIN"/>
    <property type="match status" value="1"/>
</dbReference>
<feature type="transmembrane region" description="Helical" evidence="2">
    <location>
        <begin position="6"/>
        <end position="27"/>
    </location>
</feature>
<keyword evidence="2" id="KW-0812">Transmembrane</keyword>
<reference evidence="4" key="2">
    <citation type="submission" date="2020-09" db="EMBL/GenBank/DDBJ databases">
        <authorList>
            <person name="Sun Q."/>
            <person name="Kim S."/>
        </authorList>
    </citation>
    <scope>NUCLEOTIDE SEQUENCE</scope>
    <source>
        <strain evidence="4">KCTC 32437</strain>
    </source>
</reference>
<keyword evidence="2" id="KW-0472">Membrane</keyword>
<evidence type="ECO:0000313" key="4">
    <source>
        <dbReference type="EMBL" id="GHA15771.1"/>
    </source>
</evidence>
<feature type="compositionally biased region" description="Acidic residues" evidence="1">
    <location>
        <begin position="1151"/>
        <end position="1161"/>
    </location>
</feature>
<dbReference type="Pfam" id="PF05170">
    <property type="entry name" value="AsmA"/>
    <property type="match status" value="1"/>
</dbReference>
<dbReference type="GO" id="GO:0090313">
    <property type="term" value="P:regulation of protein targeting to membrane"/>
    <property type="evidence" value="ECO:0007669"/>
    <property type="project" value="TreeGrafter"/>
</dbReference>
<evidence type="ECO:0000256" key="2">
    <source>
        <dbReference type="SAM" id="Phobius"/>
    </source>
</evidence>
<proteinExistence type="predicted"/>
<dbReference type="EMBL" id="BMZE01000001">
    <property type="protein sequence ID" value="GHA15771.1"/>
    <property type="molecule type" value="Genomic_DNA"/>
</dbReference>
<dbReference type="GO" id="GO:0005886">
    <property type="term" value="C:plasma membrane"/>
    <property type="evidence" value="ECO:0007669"/>
    <property type="project" value="TreeGrafter"/>
</dbReference>
<keyword evidence="2" id="KW-1133">Transmembrane helix</keyword>
<name>A0A918RYL4_9HYPH</name>
<accession>A0A918RYL4</accession>
<dbReference type="InterPro" id="IPR052894">
    <property type="entry name" value="AsmA-related"/>
</dbReference>
<protein>
    <recommendedName>
        <fullName evidence="3">AsmA domain-containing protein</fullName>
    </recommendedName>
</protein>
<dbReference type="InterPro" id="IPR007844">
    <property type="entry name" value="AsmA"/>
</dbReference>
<dbReference type="PANTHER" id="PTHR30441:SF4">
    <property type="entry name" value="PROTEIN ASMA"/>
    <property type="match status" value="1"/>
</dbReference>
<evidence type="ECO:0000256" key="1">
    <source>
        <dbReference type="SAM" id="MobiDB-lite"/>
    </source>
</evidence>
<gene>
    <name evidence="4" type="ORF">GCM10007989_08220</name>
</gene>
<comment type="caution">
    <text evidence="4">The sequence shown here is derived from an EMBL/GenBank/DDBJ whole genome shotgun (WGS) entry which is preliminary data.</text>
</comment>
<dbReference type="Proteomes" id="UP000646579">
    <property type="component" value="Unassembled WGS sequence"/>
</dbReference>
<feature type="region of interest" description="Disordered" evidence="1">
    <location>
        <begin position="1141"/>
        <end position="1200"/>
    </location>
</feature>
<organism evidence="4 5">
    <name type="scientific">Devosia pacifica</name>
    <dbReference type="NCBI Taxonomy" id="1335967"/>
    <lineage>
        <taxon>Bacteria</taxon>
        <taxon>Pseudomonadati</taxon>
        <taxon>Pseudomonadota</taxon>
        <taxon>Alphaproteobacteria</taxon>
        <taxon>Hyphomicrobiales</taxon>
        <taxon>Devosiaceae</taxon>
        <taxon>Devosia</taxon>
    </lineage>
</organism>
<feature type="domain" description="AsmA" evidence="3">
    <location>
        <begin position="8"/>
        <end position="118"/>
    </location>
</feature>
<dbReference type="AlphaFoldDB" id="A0A918RYL4"/>
<evidence type="ECO:0000313" key="5">
    <source>
        <dbReference type="Proteomes" id="UP000646579"/>
    </source>
</evidence>